<proteinExistence type="predicted"/>
<name>A0A4Z0YJW1_9FIRM</name>
<keyword evidence="1" id="KW-0812">Transmembrane</keyword>
<dbReference type="AlphaFoldDB" id="A0A4Z0YJW1"/>
<feature type="transmembrane region" description="Helical" evidence="1">
    <location>
        <begin position="172"/>
        <end position="197"/>
    </location>
</feature>
<dbReference type="Proteomes" id="UP000297714">
    <property type="component" value="Unassembled WGS sequence"/>
</dbReference>
<keyword evidence="1" id="KW-0472">Membrane</keyword>
<feature type="transmembrane region" description="Helical" evidence="1">
    <location>
        <begin position="235"/>
        <end position="258"/>
    </location>
</feature>
<sequence>MKLLTLPEQAVVKKDFGEIWSTKMVRNTMILVPVIMAVFLPVLYVAIICFVPSDQINGADQMLKLLPKEAAGYTLQQSMFYVMTNMICPMFFLMIPLMSSSVSAACSFVGEKERSTIETLLLTPMSLKSIFKAKVFGCIFLSAICTAISFVAFSIVISVGDILLQMPFFLNWNWLILIFLLAPAITVFGVVFMVLVSGKSKSYMESIQTSGYIVLPLILLFVGQFTGLFQLNALFLLLAAAVVIAADLLLWLFAARLFTPEKLLK</sequence>
<keyword evidence="3" id="KW-1185">Reference proteome</keyword>
<evidence type="ECO:0000313" key="3">
    <source>
        <dbReference type="Proteomes" id="UP000297714"/>
    </source>
</evidence>
<feature type="transmembrane region" description="Helical" evidence="1">
    <location>
        <begin position="30"/>
        <end position="53"/>
    </location>
</feature>
<dbReference type="OrthoDB" id="72437at2"/>
<dbReference type="EMBL" id="SRMQ01000001">
    <property type="protein sequence ID" value="TGJ77946.1"/>
    <property type="molecule type" value="Genomic_DNA"/>
</dbReference>
<comment type="caution">
    <text evidence="2">The sequence shown here is derived from an EMBL/GenBank/DDBJ whole genome shotgun (WGS) entry which is preliminary data.</text>
</comment>
<organism evidence="2 3">
    <name type="scientific">Caproiciproducens galactitolivorans</name>
    <dbReference type="NCBI Taxonomy" id="642589"/>
    <lineage>
        <taxon>Bacteria</taxon>
        <taxon>Bacillati</taxon>
        <taxon>Bacillota</taxon>
        <taxon>Clostridia</taxon>
        <taxon>Eubacteriales</taxon>
        <taxon>Acutalibacteraceae</taxon>
        <taxon>Caproiciproducens</taxon>
    </lineage>
</organism>
<evidence type="ECO:0000256" key="1">
    <source>
        <dbReference type="SAM" id="Phobius"/>
    </source>
</evidence>
<evidence type="ECO:0000313" key="2">
    <source>
        <dbReference type="EMBL" id="TGJ77946.1"/>
    </source>
</evidence>
<gene>
    <name evidence="2" type="ORF">CAGA_03560</name>
</gene>
<reference evidence="2 3" key="1">
    <citation type="submission" date="2019-04" db="EMBL/GenBank/DDBJ databases">
        <authorList>
            <person name="Poehlein A."/>
            <person name="Bengelsdorf F.R."/>
            <person name="Duerre P."/>
            <person name="Daniel R."/>
        </authorList>
    </citation>
    <scope>NUCLEOTIDE SEQUENCE [LARGE SCALE GENOMIC DNA]</scope>
    <source>
        <strain evidence="2 3">BS-1</strain>
    </source>
</reference>
<protein>
    <submittedName>
        <fullName evidence="2">ABC-2 family transporter protein</fullName>
    </submittedName>
</protein>
<accession>A0A4Z0YJW1</accession>
<feature type="transmembrane region" description="Helical" evidence="1">
    <location>
        <begin position="135"/>
        <end position="160"/>
    </location>
</feature>
<keyword evidence="1" id="KW-1133">Transmembrane helix</keyword>
<feature type="transmembrane region" description="Helical" evidence="1">
    <location>
        <begin position="209"/>
        <end position="229"/>
    </location>
</feature>
<dbReference type="RefSeq" id="WP_135657065.1">
    <property type="nucleotide sequence ID" value="NZ_SRMQ01000001.1"/>
</dbReference>